<name>A0ACC1IUP5_9FUNG</name>
<reference evidence="1" key="1">
    <citation type="submission" date="2022-07" db="EMBL/GenBank/DDBJ databases">
        <title>Phylogenomic reconstructions and comparative analyses of Kickxellomycotina fungi.</title>
        <authorList>
            <person name="Reynolds N.K."/>
            <person name="Stajich J.E."/>
            <person name="Barry K."/>
            <person name="Grigoriev I.V."/>
            <person name="Crous P."/>
            <person name="Smith M.E."/>
        </authorList>
    </citation>
    <scope>NUCLEOTIDE SEQUENCE</scope>
    <source>
        <strain evidence="1">Benny 63K</strain>
    </source>
</reference>
<evidence type="ECO:0000313" key="1">
    <source>
        <dbReference type="EMBL" id="KAJ1901223.1"/>
    </source>
</evidence>
<proteinExistence type="predicted"/>
<dbReference type="EMBL" id="JANBPG010000038">
    <property type="protein sequence ID" value="KAJ1901223.1"/>
    <property type="molecule type" value="Genomic_DNA"/>
</dbReference>
<accession>A0ACC1IUP5</accession>
<sequence>MSSYNDNSYNTNYEDASYVHGSPGVRQEEVRVHNINSPSVPISSMAPNQSAQEYKPYAGAYSESTWNKPSVVKSNKARLSTAKGNSLDEVNISRDPYATTIVPKNENYDKGNSHSFVGFKRMGSWHATRFIFYVLTRIAQMGVAVVCIAFLAESRRKRSYDNIEAVERNTQIAIFVVGGLTALTALISILLHLCARTRQRIEKSRLSWFTLVLSFVIFGAWVVLVLINIIVVDCSKEVDGSWCRDLKVSSATGLISALLAMIIVLRSFSMLVRAGRINMRVKQSNNM</sequence>
<organism evidence="1 2">
    <name type="scientific">Kickxella alabastrina</name>
    <dbReference type="NCBI Taxonomy" id="61397"/>
    <lineage>
        <taxon>Eukaryota</taxon>
        <taxon>Fungi</taxon>
        <taxon>Fungi incertae sedis</taxon>
        <taxon>Zoopagomycota</taxon>
        <taxon>Kickxellomycotina</taxon>
        <taxon>Kickxellomycetes</taxon>
        <taxon>Kickxellales</taxon>
        <taxon>Kickxellaceae</taxon>
        <taxon>Kickxella</taxon>
    </lineage>
</organism>
<protein>
    <submittedName>
        <fullName evidence="1">Uncharacterized protein</fullName>
    </submittedName>
</protein>
<gene>
    <name evidence="1" type="ORF">LPJ66_000937</name>
</gene>
<keyword evidence="2" id="KW-1185">Reference proteome</keyword>
<comment type="caution">
    <text evidence="1">The sequence shown here is derived from an EMBL/GenBank/DDBJ whole genome shotgun (WGS) entry which is preliminary data.</text>
</comment>
<evidence type="ECO:0000313" key="2">
    <source>
        <dbReference type="Proteomes" id="UP001150581"/>
    </source>
</evidence>
<dbReference type="Proteomes" id="UP001150581">
    <property type="component" value="Unassembled WGS sequence"/>
</dbReference>